<proteinExistence type="predicted"/>
<dbReference type="AlphaFoldDB" id="A0A814CFK5"/>
<keyword evidence="1" id="KW-0732">Signal</keyword>
<feature type="signal peptide" evidence="1">
    <location>
        <begin position="1"/>
        <end position="21"/>
    </location>
</feature>
<name>A0A814CFK5_9BILA</name>
<keyword evidence="4" id="KW-1185">Reference proteome</keyword>
<dbReference type="OrthoDB" id="4405280at2759"/>
<protein>
    <submittedName>
        <fullName evidence="2">Uncharacterized protein</fullName>
    </submittedName>
</protein>
<accession>A0A814CFK5</accession>
<dbReference type="EMBL" id="CAJNOI010000050">
    <property type="protein sequence ID" value="CAF0942663.1"/>
    <property type="molecule type" value="Genomic_DNA"/>
</dbReference>
<evidence type="ECO:0000313" key="3">
    <source>
        <dbReference type="EMBL" id="CAF1203682.1"/>
    </source>
</evidence>
<comment type="caution">
    <text evidence="2">The sequence shown here is derived from an EMBL/GenBank/DDBJ whole genome shotgun (WGS) entry which is preliminary data.</text>
</comment>
<dbReference type="Proteomes" id="UP000663832">
    <property type="component" value="Unassembled WGS sequence"/>
</dbReference>
<organism evidence="2 5">
    <name type="scientific">Adineta steineri</name>
    <dbReference type="NCBI Taxonomy" id="433720"/>
    <lineage>
        <taxon>Eukaryota</taxon>
        <taxon>Metazoa</taxon>
        <taxon>Spiralia</taxon>
        <taxon>Gnathifera</taxon>
        <taxon>Rotifera</taxon>
        <taxon>Eurotatoria</taxon>
        <taxon>Bdelloidea</taxon>
        <taxon>Adinetida</taxon>
        <taxon>Adinetidae</taxon>
        <taxon>Adineta</taxon>
    </lineage>
</organism>
<evidence type="ECO:0000313" key="5">
    <source>
        <dbReference type="Proteomes" id="UP000663877"/>
    </source>
</evidence>
<dbReference type="Proteomes" id="UP000663877">
    <property type="component" value="Unassembled WGS sequence"/>
</dbReference>
<gene>
    <name evidence="2" type="ORF">BJG266_LOCUS12738</name>
    <name evidence="3" type="ORF">QVE165_LOCUS25963</name>
</gene>
<dbReference type="EMBL" id="CAJNOM010000190">
    <property type="protein sequence ID" value="CAF1203682.1"/>
    <property type="molecule type" value="Genomic_DNA"/>
</dbReference>
<reference evidence="2" key="1">
    <citation type="submission" date="2021-02" db="EMBL/GenBank/DDBJ databases">
        <authorList>
            <person name="Nowell W R."/>
        </authorList>
    </citation>
    <scope>NUCLEOTIDE SEQUENCE</scope>
</reference>
<evidence type="ECO:0000313" key="4">
    <source>
        <dbReference type="Proteomes" id="UP000663832"/>
    </source>
</evidence>
<evidence type="ECO:0000313" key="2">
    <source>
        <dbReference type="EMBL" id="CAF0942663.1"/>
    </source>
</evidence>
<feature type="chain" id="PRO_5036409906" evidence="1">
    <location>
        <begin position="22"/>
        <end position="113"/>
    </location>
</feature>
<evidence type="ECO:0000256" key="1">
    <source>
        <dbReference type="SAM" id="SignalP"/>
    </source>
</evidence>
<sequence length="113" mass="13408">MYRLLTFYILFSILLFMPIDAAKKRTYTTGIADIVRTAFRRTFHHFMFRQTSYDSDVFRYTQLSQRRIGGLYAGESCRLSANICSHDEQCCSGRCICRRWSIMGEQRCIRKCF</sequence>